<keyword evidence="3" id="KW-1185">Reference proteome</keyword>
<protein>
    <submittedName>
        <fullName evidence="2">DUF4386 domain-containing protein</fullName>
    </submittedName>
</protein>
<reference evidence="2" key="2">
    <citation type="submission" date="2020-09" db="EMBL/GenBank/DDBJ databases">
        <authorList>
            <person name="Sun Q."/>
            <person name="Ohkuma M."/>
        </authorList>
    </citation>
    <scope>NUCLEOTIDE SEQUENCE</scope>
    <source>
        <strain evidence="2">JCM 12862</strain>
    </source>
</reference>
<dbReference type="RefSeq" id="WP_188654871.1">
    <property type="nucleotide sequence ID" value="NZ_BMNR01000010.1"/>
</dbReference>
<comment type="caution">
    <text evidence="2">The sequence shown here is derived from an EMBL/GenBank/DDBJ whole genome shotgun (WGS) entry which is preliminary data.</text>
</comment>
<evidence type="ECO:0000313" key="3">
    <source>
        <dbReference type="Proteomes" id="UP000612329"/>
    </source>
</evidence>
<dbReference type="AlphaFoldDB" id="A0A8J3BS41"/>
<accession>A0A8J3BS41</accession>
<dbReference type="EMBL" id="BMNR01000010">
    <property type="protein sequence ID" value="GGK34416.1"/>
    <property type="molecule type" value="Genomic_DNA"/>
</dbReference>
<name>A0A8J3BS41_9FLAO</name>
<sequence length="230" mass="25712">MKQLGKISGIAYVMIFLAGFYANFVVLESLIDSSNPSITTANFINNHSLFGNGLLGFLVMLVFDLVLVWSLFGLTKSINITTSYIASFFRLLHALLFGFALFKLSEIYQITFKTSNSTNLQNSVSELLIDFDTLWTVGLIFFGIHLIVLGYLAIRSTYIPKVLGLLLILAAIGYIVDGMAKLFMSNYSDYKDVFEVIVIMPSVIGEFSFSVWLLIKGFKKQRSLAISKIM</sequence>
<evidence type="ECO:0000256" key="1">
    <source>
        <dbReference type="SAM" id="Phobius"/>
    </source>
</evidence>
<keyword evidence="1" id="KW-1133">Transmembrane helix</keyword>
<feature type="transmembrane region" description="Helical" evidence="1">
    <location>
        <begin position="134"/>
        <end position="154"/>
    </location>
</feature>
<feature type="transmembrane region" description="Helical" evidence="1">
    <location>
        <begin position="84"/>
        <end position="102"/>
    </location>
</feature>
<dbReference type="Proteomes" id="UP000612329">
    <property type="component" value="Unassembled WGS sequence"/>
</dbReference>
<dbReference type="Pfam" id="PF14329">
    <property type="entry name" value="DUF4386"/>
    <property type="match status" value="1"/>
</dbReference>
<feature type="transmembrane region" description="Helical" evidence="1">
    <location>
        <begin position="196"/>
        <end position="215"/>
    </location>
</feature>
<feature type="transmembrane region" description="Helical" evidence="1">
    <location>
        <begin position="12"/>
        <end position="31"/>
    </location>
</feature>
<keyword evidence="1" id="KW-0472">Membrane</keyword>
<organism evidence="2 3">
    <name type="scientific">Yeosuana aromativorans</name>
    <dbReference type="NCBI Taxonomy" id="288019"/>
    <lineage>
        <taxon>Bacteria</taxon>
        <taxon>Pseudomonadati</taxon>
        <taxon>Bacteroidota</taxon>
        <taxon>Flavobacteriia</taxon>
        <taxon>Flavobacteriales</taxon>
        <taxon>Flavobacteriaceae</taxon>
        <taxon>Yeosuana</taxon>
    </lineage>
</organism>
<feature type="transmembrane region" description="Helical" evidence="1">
    <location>
        <begin position="163"/>
        <end position="184"/>
    </location>
</feature>
<reference evidence="2" key="1">
    <citation type="journal article" date="2014" name="Int. J. Syst. Evol. Microbiol.">
        <title>Complete genome sequence of Corynebacterium casei LMG S-19264T (=DSM 44701T), isolated from a smear-ripened cheese.</title>
        <authorList>
            <consortium name="US DOE Joint Genome Institute (JGI-PGF)"/>
            <person name="Walter F."/>
            <person name="Albersmeier A."/>
            <person name="Kalinowski J."/>
            <person name="Ruckert C."/>
        </authorList>
    </citation>
    <scope>NUCLEOTIDE SEQUENCE</scope>
    <source>
        <strain evidence="2">JCM 12862</strain>
    </source>
</reference>
<evidence type="ECO:0000313" key="2">
    <source>
        <dbReference type="EMBL" id="GGK34416.1"/>
    </source>
</evidence>
<gene>
    <name evidence="2" type="ORF">GCM10007962_31060</name>
</gene>
<keyword evidence="1" id="KW-0812">Transmembrane</keyword>
<feature type="transmembrane region" description="Helical" evidence="1">
    <location>
        <begin position="51"/>
        <end position="72"/>
    </location>
</feature>
<proteinExistence type="predicted"/>
<dbReference type="InterPro" id="IPR025495">
    <property type="entry name" value="DUF4386"/>
</dbReference>